<evidence type="ECO:0000259" key="2">
    <source>
        <dbReference type="Pfam" id="PF14309"/>
    </source>
</evidence>
<comment type="caution">
    <text evidence="4">The sequence shown here is derived from an EMBL/GenBank/DDBJ whole genome shotgun (WGS) entry which is preliminary data.</text>
</comment>
<feature type="compositionally biased region" description="Basic and acidic residues" evidence="1">
    <location>
        <begin position="426"/>
        <end position="435"/>
    </location>
</feature>
<dbReference type="AlphaFoldDB" id="A0A9Q1KLQ0"/>
<feature type="region of interest" description="Disordered" evidence="1">
    <location>
        <begin position="318"/>
        <end position="376"/>
    </location>
</feature>
<evidence type="ECO:0000259" key="3">
    <source>
        <dbReference type="Pfam" id="PF14383"/>
    </source>
</evidence>
<evidence type="ECO:0000313" key="5">
    <source>
        <dbReference type="Proteomes" id="UP001153076"/>
    </source>
</evidence>
<proteinExistence type="predicted"/>
<dbReference type="InterPro" id="IPR025486">
    <property type="entry name" value="DUF4378"/>
</dbReference>
<feature type="domain" description="DUF3741" evidence="3">
    <location>
        <begin position="141"/>
        <end position="167"/>
    </location>
</feature>
<dbReference type="PANTHER" id="PTHR21726">
    <property type="entry name" value="PHOSPHATIDYLINOSITOL N-ACETYLGLUCOSAMINYLTRANSFERASE SUBUNIT P DOWN SYNDROME CRITICAL REGION PROTEIN 5 -RELATED"/>
    <property type="match status" value="1"/>
</dbReference>
<dbReference type="EMBL" id="JAKOGI010000082">
    <property type="protein sequence ID" value="KAJ8444947.1"/>
    <property type="molecule type" value="Genomic_DNA"/>
</dbReference>
<dbReference type="InterPro" id="IPR032795">
    <property type="entry name" value="DUF3741-assoc"/>
</dbReference>
<organism evidence="4 5">
    <name type="scientific">Carnegiea gigantea</name>
    <dbReference type="NCBI Taxonomy" id="171969"/>
    <lineage>
        <taxon>Eukaryota</taxon>
        <taxon>Viridiplantae</taxon>
        <taxon>Streptophyta</taxon>
        <taxon>Embryophyta</taxon>
        <taxon>Tracheophyta</taxon>
        <taxon>Spermatophyta</taxon>
        <taxon>Magnoliopsida</taxon>
        <taxon>eudicotyledons</taxon>
        <taxon>Gunneridae</taxon>
        <taxon>Pentapetalae</taxon>
        <taxon>Caryophyllales</taxon>
        <taxon>Cactineae</taxon>
        <taxon>Cactaceae</taxon>
        <taxon>Cactoideae</taxon>
        <taxon>Echinocereeae</taxon>
        <taxon>Carnegiea</taxon>
    </lineage>
</organism>
<feature type="region of interest" description="Disordered" evidence="1">
    <location>
        <begin position="262"/>
        <end position="299"/>
    </location>
</feature>
<feature type="compositionally biased region" description="Polar residues" evidence="1">
    <location>
        <begin position="339"/>
        <end position="376"/>
    </location>
</feature>
<gene>
    <name evidence="4" type="ORF">Cgig2_029141</name>
</gene>
<protein>
    <recommendedName>
        <fullName evidence="6">DUF4378 domain-containing protein</fullName>
    </recommendedName>
</protein>
<evidence type="ECO:0008006" key="6">
    <source>
        <dbReference type="Google" id="ProtNLM"/>
    </source>
</evidence>
<evidence type="ECO:0000256" key="1">
    <source>
        <dbReference type="SAM" id="MobiDB-lite"/>
    </source>
</evidence>
<evidence type="ECO:0000313" key="4">
    <source>
        <dbReference type="EMBL" id="KAJ8444947.1"/>
    </source>
</evidence>
<dbReference type="Proteomes" id="UP001153076">
    <property type="component" value="Unassembled WGS sequence"/>
</dbReference>
<sequence>MVFGHHLRERKTEIGALRTNLSLCHHIDENIEGTCEICALPRWVIISMDQEVGVMLEVSYSCLTGMQSLKRSCVRANLIYKYAYACILFCIRFSSLCCIEQSKRGAKGTENLRITSIYLEADEEFGAGVSVRGASDYSCVSSVTDDDVYGMKAPGVVARLMGLDALPVPNSLEASAAAFFETRSLGDASFRRKDVDLYPNHQIIYSRHPLDKVGSSARMALDMRPAKMPNRAIEKFQSEILPPKSAKTIPITHHKLLPIESKAAKHIRGQSIRKSLKGSVNTSSLQVSSSRDDSYGAVNNKGKSISLAIQAKVNVQKREGLTPSNRSLEGREEQDETKSTLSFDSQPNGPKTTNKKSSTQSMSSVLRQNNQKQNRSAYMERLAPKTSITFSIAKRPVADGISNRRQKSSDGDIGTCRTASRKSRLQARDCGDKDFPYPGVRNVPRKKRSIDTNAFNRNRVTDKMLCGTHEKSPSHDNMNDVVSFTFSSPITRSLPLSEPARQLAEKSSNHLPDDRGKKFLGSDYGVQSLPGFNGIGSEALGLLLEKKLKELTSNFETFDRNLNERGVSSAECGTWKDRGKKAKEEMQVNDLNSEVYSTLLSNEPVQLRRKNHFQAVEAIAECRSVKAENKQWNDCHLPSPVSILEPSILTESWNSSESTPSSSTEESNQCSSIKAMEVIGLSSLKKHNTMEAETDTSDSASSTASRITSANDSMKPTTWELVYIQDIICNVDLMFKKYMTGQTNKIVNPTLFDQMERQQGGLKKGEDVLGLERKVLFDCVTERLELKCEHFVGGGFKLWATGIATMKRKERLAKEVYKEIQGWRSLSKSMVDEVVNKDMSTKYGRWVEFEVDEFMVGVDIEGQILDSLVLEIVADIL</sequence>
<name>A0A9Q1KLQ0_9CARY</name>
<dbReference type="Pfam" id="PF14309">
    <property type="entry name" value="DUF4378"/>
    <property type="match status" value="1"/>
</dbReference>
<keyword evidence="5" id="KW-1185">Reference proteome</keyword>
<reference evidence="4" key="1">
    <citation type="submission" date="2022-04" db="EMBL/GenBank/DDBJ databases">
        <title>Carnegiea gigantea Genome sequencing and assembly v2.</title>
        <authorList>
            <person name="Copetti D."/>
            <person name="Sanderson M.J."/>
            <person name="Burquez A."/>
            <person name="Wojciechowski M.F."/>
        </authorList>
    </citation>
    <scope>NUCLEOTIDE SEQUENCE</scope>
    <source>
        <strain evidence="4">SGP5-SGP5p</strain>
        <tissue evidence="4">Aerial part</tissue>
    </source>
</reference>
<dbReference type="PANTHER" id="PTHR21726:SF29">
    <property type="entry name" value="EXPRESSED PROTEIN"/>
    <property type="match status" value="1"/>
</dbReference>
<accession>A0A9Q1KLQ0</accession>
<dbReference type="OrthoDB" id="765769at2759"/>
<feature type="region of interest" description="Disordered" evidence="1">
    <location>
        <begin position="689"/>
        <end position="710"/>
    </location>
</feature>
<feature type="domain" description="DUF4378" evidence="2">
    <location>
        <begin position="720"/>
        <end position="871"/>
    </location>
</feature>
<feature type="region of interest" description="Disordered" evidence="1">
    <location>
        <begin position="652"/>
        <end position="671"/>
    </location>
</feature>
<dbReference type="Pfam" id="PF14383">
    <property type="entry name" value="VARLMGL"/>
    <property type="match status" value="1"/>
</dbReference>
<feature type="region of interest" description="Disordered" evidence="1">
    <location>
        <begin position="399"/>
        <end position="444"/>
    </location>
</feature>
<feature type="compositionally biased region" description="Low complexity" evidence="1">
    <location>
        <begin position="697"/>
        <end position="710"/>
    </location>
</feature>
<feature type="compositionally biased region" description="Low complexity" evidence="1">
    <location>
        <begin position="279"/>
        <end position="289"/>
    </location>
</feature>